<dbReference type="Gene3D" id="3.40.190.10">
    <property type="entry name" value="Periplasmic binding protein-like II"/>
    <property type="match status" value="1"/>
</dbReference>
<sequence>MQTDTWRRGALLAACMTLAMAAPALAQKSADTLRITWRDAIPDVDPYYNSQRTSMVVAFHAFDCLVYRDPATMEIKPALATSWKQVDATTIDFTLREGVTFQNGDPFTADDVVYTINDIIHDKQVAIPAYYTSFAGAEKIDDFHVRIRLTGVSPAVMEYLAMVTPIWPKAYREKIGADAYAHAPIGTGPYKITKVDGTTEIDMERYDGYYAGSPKGRPAIRYIKIHEVPDATTELTELLGGRADWIWGYNADQFANIARMPNLESVRFGTMRVHFMTVDGAGRSGADNPLTKLKVRQAIISAIDRATMAKQLIQGDSQVIDTPCFPSQFGCDVSAAVKYPYDPAKAKQLLTEAGYPNGFDTELVSYATPQVGAAVQNYLKAVGINLRIQQLQIGAAIQLAEAGKAPLYSGSWGSNSVNDASAFMPYWLGGGLNDYARDADVQDLLKQAGGSIDPELRRKAFSEAIHLATERVDFVPLFSDVRYVAFSKQLNFQGFPDDVPRFYLSSWK</sequence>
<comment type="subcellular location">
    <subcellularLocation>
        <location evidence="1">Periplasm</location>
    </subcellularLocation>
</comment>
<feature type="chain" id="PRO_5012454621" evidence="5">
    <location>
        <begin position="27"/>
        <end position="508"/>
    </location>
</feature>
<keyword evidence="4 5" id="KW-0732">Signal</keyword>
<evidence type="ECO:0000256" key="1">
    <source>
        <dbReference type="ARBA" id="ARBA00004418"/>
    </source>
</evidence>
<comment type="similarity">
    <text evidence="2">Belongs to the bacterial solute-binding protein 5 family.</text>
</comment>
<dbReference type="GO" id="GO:1904680">
    <property type="term" value="F:peptide transmembrane transporter activity"/>
    <property type="evidence" value="ECO:0007669"/>
    <property type="project" value="TreeGrafter"/>
</dbReference>
<evidence type="ECO:0000256" key="2">
    <source>
        <dbReference type="ARBA" id="ARBA00005695"/>
    </source>
</evidence>
<dbReference type="GO" id="GO:0043190">
    <property type="term" value="C:ATP-binding cassette (ABC) transporter complex"/>
    <property type="evidence" value="ECO:0007669"/>
    <property type="project" value="InterPro"/>
</dbReference>
<dbReference type="Proteomes" id="UP000189796">
    <property type="component" value="Chromosome I"/>
</dbReference>
<dbReference type="Gene3D" id="3.10.105.10">
    <property type="entry name" value="Dipeptide-binding Protein, Domain 3"/>
    <property type="match status" value="1"/>
</dbReference>
<dbReference type="InterPro" id="IPR000914">
    <property type="entry name" value="SBP_5_dom"/>
</dbReference>
<dbReference type="InterPro" id="IPR030678">
    <property type="entry name" value="Peptide/Ni-bd"/>
</dbReference>
<organism evidence="7 8">
    <name type="scientific">Bradyrhizobium erythrophlei</name>
    <dbReference type="NCBI Taxonomy" id="1437360"/>
    <lineage>
        <taxon>Bacteria</taxon>
        <taxon>Pseudomonadati</taxon>
        <taxon>Pseudomonadota</taxon>
        <taxon>Alphaproteobacteria</taxon>
        <taxon>Hyphomicrobiales</taxon>
        <taxon>Nitrobacteraceae</taxon>
        <taxon>Bradyrhizobium</taxon>
    </lineage>
</organism>
<dbReference type="GO" id="GO:0015833">
    <property type="term" value="P:peptide transport"/>
    <property type="evidence" value="ECO:0007669"/>
    <property type="project" value="TreeGrafter"/>
</dbReference>
<accession>A0A1M5H5E0</accession>
<dbReference type="PANTHER" id="PTHR30290:SF9">
    <property type="entry name" value="OLIGOPEPTIDE-BINDING PROTEIN APPA"/>
    <property type="match status" value="1"/>
</dbReference>
<dbReference type="AlphaFoldDB" id="A0A1M5H5E0"/>
<gene>
    <name evidence="7" type="ORF">SAMN05443248_0326</name>
</gene>
<dbReference type="PIRSF" id="PIRSF002741">
    <property type="entry name" value="MppA"/>
    <property type="match status" value="1"/>
</dbReference>
<evidence type="ECO:0000256" key="4">
    <source>
        <dbReference type="ARBA" id="ARBA00022729"/>
    </source>
</evidence>
<proteinExistence type="inferred from homology"/>
<dbReference type="InterPro" id="IPR039424">
    <property type="entry name" value="SBP_5"/>
</dbReference>
<dbReference type="OrthoDB" id="9803988at2"/>
<dbReference type="GO" id="GO:0030288">
    <property type="term" value="C:outer membrane-bounded periplasmic space"/>
    <property type="evidence" value="ECO:0007669"/>
    <property type="project" value="UniProtKB-ARBA"/>
</dbReference>
<dbReference type="PANTHER" id="PTHR30290">
    <property type="entry name" value="PERIPLASMIC BINDING COMPONENT OF ABC TRANSPORTER"/>
    <property type="match status" value="1"/>
</dbReference>
<feature type="signal peptide" evidence="5">
    <location>
        <begin position="1"/>
        <end position="26"/>
    </location>
</feature>
<evidence type="ECO:0000313" key="7">
    <source>
        <dbReference type="EMBL" id="SHG11217.1"/>
    </source>
</evidence>
<dbReference type="SUPFAM" id="SSF53850">
    <property type="entry name" value="Periplasmic binding protein-like II"/>
    <property type="match status" value="1"/>
</dbReference>
<evidence type="ECO:0000256" key="5">
    <source>
        <dbReference type="SAM" id="SignalP"/>
    </source>
</evidence>
<dbReference type="RefSeq" id="WP_079599731.1">
    <property type="nucleotide sequence ID" value="NZ_LT670817.1"/>
</dbReference>
<dbReference type="EMBL" id="LT670817">
    <property type="protein sequence ID" value="SHG11217.1"/>
    <property type="molecule type" value="Genomic_DNA"/>
</dbReference>
<evidence type="ECO:0000256" key="3">
    <source>
        <dbReference type="ARBA" id="ARBA00022448"/>
    </source>
</evidence>
<reference evidence="7 8" key="1">
    <citation type="submission" date="2016-11" db="EMBL/GenBank/DDBJ databases">
        <authorList>
            <person name="Jaros S."/>
            <person name="Januszkiewicz K."/>
            <person name="Wedrychowicz H."/>
        </authorList>
    </citation>
    <scope>NUCLEOTIDE SEQUENCE [LARGE SCALE GENOMIC DNA]</scope>
    <source>
        <strain evidence="7 8">GAS138</strain>
    </source>
</reference>
<feature type="domain" description="Solute-binding protein family 5" evidence="6">
    <location>
        <begin position="74"/>
        <end position="430"/>
    </location>
</feature>
<evidence type="ECO:0000259" key="6">
    <source>
        <dbReference type="Pfam" id="PF00496"/>
    </source>
</evidence>
<keyword evidence="3" id="KW-0813">Transport</keyword>
<dbReference type="Pfam" id="PF00496">
    <property type="entry name" value="SBP_bac_5"/>
    <property type="match status" value="1"/>
</dbReference>
<name>A0A1M5H5E0_9BRAD</name>
<protein>
    <submittedName>
        <fullName evidence="7">Peptide/nickel transport system substrate-binding protein</fullName>
    </submittedName>
</protein>
<evidence type="ECO:0000313" key="8">
    <source>
        <dbReference type="Proteomes" id="UP000189796"/>
    </source>
</evidence>